<dbReference type="InterPro" id="IPR014729">
    <property type="entry name" value="Rossmann-like_a/b/a_fold"/>
</dbReference>
<dbReference type="GO" id="GO:0005737">
    <property type="term" value="C:cytoplasm"/>
    <property type="evidence" value="ECO:0007669"/>
    <property type="project" value="TreeGrafter"/>
</dbReference>
<reference evidence="2" key="1">
    <citation type="submission" date="2023-01" db="EMBL/GenBank/DDBJ databases">
        <title>Metagenome sequencing of chrysophaentin producing Chrysophaeum taylorii.</title>
        <authorList>
            <person name="Davison J."/>
            <person name="Bewley C."/>
        </authorList>
    </citation>
    <scope>NUCLEOTIDE SEQUENCE</scope>
    <source>
        <strain evidence="2">NIES-1699</strain>
    </source>
</reference>
<comment type="caution">
    <text evidence="2">The sequence shown here is derived from an EMBL/GenBank/DDBJ whole genome shotgun (WGS) entry which is preliminary data.</text>
</comment>
<evidence type="ECO:0000313" key="3">
    <source>
        <dbReference type="Proteomes" id="UP001230188"/>
    </source>
</evidence>
<feature type="domain" description="Cytidyltransferase-like" evidence="1">
    <location>
        <begin position="25"/>
        <end position="192"/>
    </location>
</feature>
<dbReference type="EMBL" id="JAQMWT010000443">
    <property type="protein sequence ID" value="KAJ8601192.1"/>
    <property type="molecule type" value="Genomic_DNA"/>
</dbReference>
<dbReference type="GO" id="GO:0016887">
    <property type="term" value="F:ATP hydrolysis activity"/>
    <property type="evidence" value="ECO:0007669"/>
    <property type="project" value="TreeGrafter"/>
</dbReference>
<protein>
    <recommendedName>
        <fullName evidence="1">Cytidyltransferase-like domain-containing protein</fullName>
    </recommendedName>
</protein>
<dbReference type="InterPro" id="IPR004821">
    <property type="entry name" value="Cyt_trans-like"/>
</dbReference>
<dbReference type="Pfam" id="PF01467">
    <property type="entry name" value="CTP_transf_like"/>
    <property type="match status" value="1"/>
</dbReference>
<evidence type="ECO:0000313" key="2">
    <source>
        <dbReference type="EMBL" id="KAJ8601192.1"/>
    </source>
</evidence>
<accession>A0AAD7UC01</accession>
<dbReference type="SUPFAM" id="SSF52374">
    <property type="entry name" value="Nucleotidylyl transferase"/>
    <property type="match status" value="1"/>
</dbReference>
<dbReference type="PANTHER" id="PTHR31285">
    <property type="entry name" value="NICOTINAMIDE MONONUCLEOTIDE ADENYLYLTRANSFERASE"/>
    <property type="match status" value="1"/>
</dbReference>
<sequence length="198" mass="21565">MLVSRFLAREIDVLYVGHGSMSARSFNPLHQGHLRLADAAKNLCARRLGVDADVVFEMSLSNADKGEIPGETARRRLEQFDAVAAAVVLTRSPLYVDKAALLGPCDFVVGADTASRILDPKYYGETGVDGTLDTILRFGCAFVVAGRLDAKTGQYVAADASLVNAPVRHRDMFATLAESDFRVDISSTELRKKMQQSR</sequence>
<dbReference type="GO" id="GO:0000309">
    <property type="term" value="F:nicotinamide-nucleotide adenylyltransferase activity"/>
    <property type="evidence" value="ECO:0007669"/>
    <property type="project" value="TreeGrafter"/>
</dbReference>
<dbReference type="GO" id="GO:0005634">
    <property type="term" value="C:nucleus"/>
    <property type="evidence" value="ECO:0007669"/>
    <property type="project" value="TreeGrafter"/>
</dbReference>
<proteinExistence type="predicted"/>
<evidence type="ECO:0000259" key="1">
    <source>
        <dbReference type="Pfam" id="PF01467"/>
    </source>
</evidence>
<name>A0AAD7UC01_9STRA</name>
<dbReference type="Gene3D" id="3.40.50.620">
    <property type="entry name" value="HUPs"/>
    <property type="match status" value="1"/>
</dbReference>
<dbReference type="Proteomes" id="UP001230188">
    <property type="component" value="Unassembled WGS sequence"/>
</dbReference>
<gene>
    <name evidence="2" type="ORF">CTAYLR_003221</name>
</gene>
<dbReference type="AlphaFoldDB" id="A0AAD7UC01"/>
<organism evidence="2 3">
    <name type="scientific">Chrysophaeum taylorii</name>
    <dbReference type="NCBI Taxonomy" id="2483200"/>
    <lineage>
        <taxon>Eukaryota</taxon>
        <taxon>Sar</taxon>
        <taxon>Stramenopiles</taxon>
        <taxon>Ochrophyta</taxon>
        <taxon>Pelagophyceae</taxon>
        <taxon>Pelagomonadales</taxon>
        <taxon>Pelagomonadaceae</taxon>
        <taxon>Chrysophaeum</taxon>
    </lineage>
</organism>
<keyword evidence="3" id="KW-1185">Reference proteome</keyword>
<dbReference type="PANTHER" id="PTHR31285:SF0">
    <property type="entry name" value="NICOTINAMIDE MONONUCLEOTIDE ADENYLYLTRANSFERASE"/>
    <property type="match status" value="1"/>
</dbReference>